<dbReference type="AlphaFoldDB" id="A0A660SLF7"/>
<name>A0A660SLF7_UNCT6</name>
<evidence type="ECO:0000259" key="10">
    <source>
        <dbReference type="PROSITE" id="PS50893"/>
    </source>
</evidence>
<feature type="transmembrane region" description="Helical" evidence="9">
    <location>
        <begin position="12"/>
        <end position="35"/>
    </location>
</feature>
<evidence type="ECO:0000313" key="13">
    <source>
        <dbReference type="Proteomes" id="UP000271125"/>
    </source>
</evidence>
<keyword evidence="8 9" id="KW-0472">Membrane</keyword>
<evidence type="ECO:0000256" key="6">
    <source>
        <dbReference type="ARBA" id="ARBA00022840"/>
    </source>
</evidence>
<dbReference type="SMART" id="SM00382">
    <property type="entry name" value="AAA"/>
    <property type="match status" value="1"/>
</dbReference>
<evidence type="ECO:0000256" key="3">
    <source>
        <dbReference type="ARBA" id="ARBA00022475"/>
    </source>
</evidence>
<dbReference type="GO" id="GO:0015421">
    <property type="term" value="F:ABC-type oligopeptide transporter activity"/>
    <property type="evidence" value="ECO:0007669"/>
    <property type="project" value="TreeGrafter"/>
</dbReference>
<feature type="transmembrane region" description="Helical" evidence="9">
    <location>
        <begin position="55"/>
        <end position="73"/>
    </location>
</feature>
<dbReference type="GO" id="GO:0005886">
    <property type="term" value="C:plasma membrane"/>
    <property type="evidence" value="ECO:0007669"/>
    <property type="project" value="UniProtKB-SubCell"/>
</dbReference>
<keyword evidence="4 9" id="KW-0812">Transmembrane</keyword>
<gene>
    <name evidence="12" type="ORF">DRP43_02325</name>
</gene>
<protein>
    <submittedName>
        <fullName evidence="12">ABC transporter ATP-binding protein</fullName>
    </submittedName>
</protein>
<dbReference type="PROSITE" id="PS50929">
    <property type="entry name" value="ABC_TM1F"/>
    <property type="match status" value="1"/>
</dbReference>
<evidence type="ECO:0000256" key="8">
    <source>
        <dbReference type="ARBA" id="ARBA00023136"/>
    </source>
</evidence>
<evidence type="ECO:0000256" key="7">
    <source>
        <dbReference type="ARBA" id="ARBA00022989"/>
    </source>
</evidence>
<feature type="domain" description="ABC transmembrane type-1" evidence="11">
    <location>
        <begin position="16"/>
        <end position="298"/>
    </location>
</feature>
<dbReference type="EMBL" id="QNBD01000083">
    <property type="protein sequence ID" value="RKX71624.1"/>
    <property type="molecule type" value="Genomic_DNA"/>
</dbReference>
<dbReference type="Gene3D" id="3.40.50.300">
    <property type="entry name" value="P-loop containing nucleotide triphosphate hydrolases"/>
    <property type="match status" value="1"/>
</dbReference>
<evidence type="ECO:0000256" key="2">
    <source>
        <dbReference type="ARBA" id="ARBA00022448"/>
    </source>
</evidence>
<evidence type="ECO:0000256" key="4">
    <source>
        <dbReference type="ARBA" id="ARBA00022692"/>
    </source>
</evidence>
<dbReference type="Pfam" id="PF00005">
    <property type="entry name" value="ABC_tran"/>
    <property type="match status" value="1"/>
</dbReference>
<dbReference type="InterPro" id="IPR036640">
    <property type="entry name" value="ABC1_TM_sf"/>
</dbReference>
<keyword evidence="5" id="KW-0547">Nucleotide-binding</keyword>
<dbReference type="PROSITE" id="PS50893">
    <property type="entry name" value="ABC_TRANSPORTER_2"/>
    <property type="match status" value="1"/>
</dbReference>
<feature type="transmembrane region" description="Helical" evidence="9">
    <location>
        <begin position="235"/>
        <end position="258"/>
    </location>
</feature>
<keyword evidence="7 9" id="KW-1133">Transmembrane helix</keyword>
<dbReference type="Pfam" id="PF00664">
    <property type="entry name" value="ABC_membrane"/>
    <property type="match status" value="1"/>
</dbReference>
<dbReference type="InterPro" id="IPR003439">
    <property type="entry name" value="ABC_transporter-like_ATP-bd"/>
</dbReference>
<dbReference type="GO" id="GO:0005524">
    <property type="term" value="F:ATP binding"/>
    <property type="evidence" value="ECO:0007669"/>
    <property type="project" value="UniProtKB-KW"/>
</dbReference>
<dbReference type="CDD" id="cd18541">
    <property type="entry name" value="ABC_6TM_TmrB_like"/>
    <property type="match status" value="1"/>
</dbReference>
<accession>A0A660SLF7</accession>
<dbReference type="InterPro" id="IPR011527">
    <property type="entry name" value="ABC1_TM_dom"/>
</dbReference>
<dbReference type="FunFam" id="3.40.50.300:FF:000221">
    <property type="entry name" value="Multidrug ABC transporter ATP-binding protein"/>
    <property type="match status" value="1"/>
</dbReference>
<dbReference type="SUPFAM" id="SSF90123">
    <property type="entry name" value="ABC transporter transmembrane region"/>
    <property type="match status" value="1"/>
</dbReference>
<comment type="subcellular location">
    <subcellularLocation>
        <location evidence="1">Cell membrane</location>
        <topology evidence="1">Multi-pass membrane protein</topology>
    </subcellularLocation>
</comment>
<comment type="caution">
    <text evidence="12">The sequence shown here is derived from an EMBL/GenBank/DDBJ whole genome shotgun (WGS) entry which is preliminary data.</text>
</comment>
<dbReference type="PANTHER" id="PTHR43394:SF1">
    <property type="entry name" value="ATP-BINDING CASSETTE SUB-FAMILY B MEMBER 10, MITOCHONDRIAL"/>
    <property type="match status" value="1"/>
</dbReference>
<dbReference type="Gene3D" id="1.20.1560.10">
    <property type="entry name" value="ABC transporter type 1, transmembrane domain"/>
    <property type="match status" value="1"/>
</dbReference>
<dbReference type="SUPFAM" id="SSF52540">
    <property type="entry name" value="P-loop containing nucleoside triphosphate hydrolases"/>
    <property type="match status" value="1"/>
</dbReference>
<evidence type="ECO:0000313" key="12">
    <source>
        <dbReference type="EMBL" id="RKX71624.1"/>
    </source>
</evidence>
<keyword evidence="6 12" id="KW-0067">ATP-binding</keyword>
<feature type="transmembrane region" description="Helical" evidence="9">
    <location>
        <begin position="126"/>
        <end position="149"/>
    </location>
</feature>
<feature type="transmembrane region" description="Helical" evidence="9">
    <location>
        <begin position="278"/>
        <end position="296"/>
    </location>
</feature>
<dbReference type="GO" id="GO:0016887">
    <property type="term" value="F:ATP hydrolysis activity"/>
    <property type="evidence" value="ECO:0007669"/>
    <property type="project" value="InterPro"/>
</dbReference>
<evidence type="ECO:0000256" key="1">
    <source>
        <dbReference type="ARBA" id="ARBA00004651"/>
    </source>
</evidence>
<reference evidence="12 13" key="1">
    <citation type="submission" date="2018-06" db="EMBL/GenBank/DDBJ databases">
        <title>Extensive metabolic versatility and redundancy in microbially diverse, dynamic hydrothermal sediments.</title>
        <authorList>
            <person name="Dombrowski N."/>
            <person name="Teske A."/>
            <person name="Baker B.J."/>
        </authorList>
    </citation>
    <scope>NUCLEOTIDE SEQUENCE [LARGE SCALE GENOMIC DNA]</scope>
    <source>
        <strain evidence="12">B10_G13</strain>
    </source>
</reference>
<sequence length="575" mass="65295">MSDAFKYLSKYKSMLVIGIISLIICDIFQISIPWFMKDAIDSVKVEGSMRLLTKFSILVVGAALGKIFFSYYLRSTFRKISILVEFDIKNELMKKYLSMPPSFYNDHSIGDLMAHSTNDVKAVRMLCGMAILAFADTVLVLLFALILMIKVNLELTLLGLIPLPFLAGVMVYFAKNIFHKFTMVQENFSKLTEKVEETLSGIKIIKSYVKENEQGNLFKDINKNYMKKNMDLVRIWGVMFPTISFIAGLSLLITLFFGAKFMINGQLTIGEYVAFNQYLLMFIWPMMAIGWVVNLYQRGTASLKRIKAILDIKSEIVESDNAIVEEIGGKIEFRNVSFSYNNNDNILSNLSFIINKGETLGILGLTGSGKSTIADMILRFADAKDGKILIDGINIKDYQLKNLRSQIGYVPQESFLFSYTIEENIGFGKERWSFEEIKRASNIAKIYDNITEFPEKFKTIVGERGVTLSGGQRQRTAISRAIMINPRILILDDAFSSVDTETEAEILSEMKEYMGKRTTILISHRISTLNNADRIIVLDSGKLVEEGNHNDLLNRKGLYYEIFTKQQLTEELEIA</sequence>
<dbReference type="InterPro" id="IPR003593">
    <property type="entry name" value="AAA+_ATPase"/>
</dbReference>
<organism evidence="12 13">
    <name type="scientific">candidate division TA06 bacterium</name>
    <dbReference type="NCBI Taxonomy" id="2250710"/>
    <lineage>
        <taxon>Bacteria</taxon>
        <taxon>Bacteria division TA06</taxon>
    </lineage>
</organism>
<keyword evidence="2" id="KW-0813">Transport</keyword>
<evidence type="ECO:0000259" key="11">
    <source>
        <dbReference type="PROSITE" id="PS50929"/>
    </source>
</evidence>
<dbReference type="PANTHER" id="PTHR43394">
    <property type="entry name" value="ATP-DEPENDENT PERMEASE MDL1, MITOCHONDRIAL"/>
    <property type="match status" value="1"/>
</dbReference>
<dbReference type="InterPro" id="IPR039421">
    <property type="entry name" value="Type_1_exporter"/>
</dbReference>
<keyword evidence="3" id="KW-1003">Cell membrane</keyword>
<feature type="transmembrane region" description="Helical" evidence="9">
    <location>
        <begin position="155"/>
        <end position="174"/>
    </location>
</feature>
<feature type="domain" description="ABC transporter" evidence="10">
    <location>
        <begin position="331"/>
        <end position="565"/>
    </location>
</feature>
<proteinExistence type="predicted"/>
<dbReference type="Proteomes" id="UP000271125">
    <property type="component" value="Unassembled WGS sequence"/>
</dbReference>
<evidence type="ECO:0000256" key="9">
    <source>
        <dbReference type="SAM" id="Phobius"/>
    </source>
</evidence>
<dbReference type="InterPro" id="IPR027417">
    <property type="entry name" value="P-loop_NTPase"/>
</dbReference>
<evidence type="ECO:0000256" key="5">
    <source>
        <dbReference type="ARBA" id="ARBA00022741"/>
    </source>
</evidence>